<reference evidence="1" key="1">
    <citation type="submission" date="2024-12" db="EMBL/GenBank/DDBJ databases">
        <authorList>
            <person name="Wu N."/>
        </authorList>
    </citation>
    <scope>NUCLEOTIDE SEQUENCE</scope>
    <source>
        <strain evidence="1">P15</strain>
    </source>
</reference>
<keyword evidence="2" id="KW-1185">Reference proteome</keyword>
<accession>A0ACC7NXI3</accession>
<dbReference type="EMBL" id="JBJURJ010000007">
    <property type="protein sequence ID" value="MFM9329107.1"/>
    <property type="molecule type" value="Genomic_DNA"/>
</dbReference>
<proteinExistence type="predicted"/>
<comment type="caution">
    <text evidence="1">The sequence shown here is derived from an EMBL/GenBank/DDBJ whole genome shotgun (WGS) entry which is preliminary data.</text>
</comment>
<name>A0ACC7NXI3_9BACL</name>
<sequence>MLTIAVVVTAAVFGMIDWRVLKKKRMRRERVVTLLFWLAGLGAALCSLYGMKMPSLLLVLKVVYEPVNKLFGLWFH</sequence>
<gene>
    <name evidence="1" type="ORF">ACI1P1_12490</name>
</gene>
<organism evidence="1 2">
    <name type="scientific">Paenibacillus mesotrionivorans</name>
    <dbReference type="NCBI Taxonomy" id="3160968"/>
    <lineage>
        <taxon>Bacteria</taxon>
        <taxon>Bacillati</taxon>
        <taxon>Bacillota</taxon>
        <taxon>Bacilli</taxon>
        <taxon>Bacillales</taxon>
        <taxon>Paenibacillaceae</taxon>
        <taxon>Paenibacillus</taxon>
    </lineage>
</organism>
<evidence type="ECO:0000313" key="2">
    <source>
        <dbReference type="Proteomes" id="UP001631969"/>
    </source>
</evidence>
<protein>
    <submittedName>
        <fullName evidence="1">Uncharacterized protein</fullName>
    </submittedName>
</protein>
<evidence type="ECO:0000313" key="1">
    <source>
        <dbReference type="EMBL" id="MFM9329107.1"/>
    </source>
</evidence>
<dbReference type="Proteomes" id="UP001631969">
    <property type="component" value="Unassembled WGS sequence"/>
</dbReference>